<feature type="region of interest" description="Disordered" evidence="1">
    <location>
        <begin position="26"/>
        <end position="56"/>
    </location>
</feature>
<feature type="compositionally biased region" description="Low complexity" evidence="1">
    <location>
        <begin position="37"/>
        <end position="49"/>
    </location>
</feature>
<accession>A0ABW1EWS8</accession>
<feature type="region of interest" description="Disordered" evidence="1">
    <location>
        <begin position="267"/>
        <end position="286"/>
    </location>
</feature>
<feature type="signal peptide" evidence="2">
    <location>
        <begin position="1"/>
        <end position="22"/>
    </location>
</feature>
<comment type="caution">
    <text evidence="3">The sequence shown here is derived from an EMBL/GenBank/DDBJ whole genome shotgun (WGS) entry which is preliminary data.</text>
</comment>
<dbReference type="PROSITE" id="PS51257">
    <property type="entry name" value="PROKAR_LIPOPROTEIN"/>
    <property type="match status" value="1"/>
</dbReference>
<dbReference type="EMBL" id="JBHSOD010000009">
    <property type="protein sequence ID" value="MFC5885379.1"/>
    <property type="molecule type" value="Genomic_DNA"/>
</dbReference>
<evidence type="ECO:0000313" key="4">
    <source>
        <dbReference type="Proteomes" id="UP001596067"/>
    </source>
</evidence>
<organism evidence="3 4">
    <name type="scientific">Kitasatospora aburaviensis</name>
    <dbReference type="NCBI Taxonomy" id="67265"/>
    <lineage>
        <taxon>Bacteria</taxon>
        <taxon>Bacillati</taxon>
        <taxon>Actinomycetota</taxon>
        <taxon>Actinomycetes</taxon>
        <taxon>Kitasatosporales</taxon>
        <taxon>Streptomycetaceae</taxon>
        <taxon>Kitasatospora</taxon>
    </lineage>
</organism>
<protein>
    <recommendedName>
        <fullName evidence="5">Lipoprotein</fullName>
    </recommendedName>
</protein>
<dbReference type="RefSeq" id="WP_313764210.1">
    <property type="nucleotide sequence ID" value="NZ_BAAAVH010000121.1"/>
</dbReference>
<proteinExistence type="predicted"/>
<reference evidence="4" key="1">
    <citation type="journal article" date="2019" name="Int. J. Syst. Evol. Microbiol.">
        <title>The Global Catalogue of Microorganisms (GCM) 10K type strain sequencing project: providing services to taxonomists for standard genome sequencing and annotation.</title>
        <authorList>
            <consortium name="The Broad Institute Genomics Platform"/>
            <consortium name="The Broad Institute Genome Sequencing Center for Infectious Disease"/>
            <person name="Wu L."/>
            <person name="Ma J."/>
        </authorList>
    </citation>
    <scope>NUCLEOTIDE SEQUENCE [LARGE SCALE GENOMIC DNA]</scope>
    <source>
        <strain evidence="4">CGMCC 4.1469</strain>
    </source>
</reference>
<feature type="chain" id="PRO_5047304337" description="Lipoprotein" evidence="2">
    <location>
        <begin position="23"/>
        <end position="286"/>
    </location>
</feature>
<keyword evidence="4" id="KW-1185">Reference proteome</keyword>
<dbReference type="Proteomes" id="UP001596067">
    <property type="component" value="Unassembled WGS sequence"/>
</dbReference>
<keyword evidence="2" id="KW-0732">Signal</keyword>
<dbReference type="Gene3D" id="2.50.20.20">
    <property type="match status" value="1"/>
</dbReference>
<sequence>MAVRRRLAAGTAAVLLAGGLTACGSDGAPAPTPSRTPTPTSASPTGPAKPTDRSPHGVLLSAQLNAQTARRAKVNYRLGSDAGTGPLFWLPKTALQVKRTTPAEAEQLIVVDTVAYQGGDAAATARLGGRHWERFSVPPGPDGHKEIPYAGLIDLLNPAEALAAATADGVEAQFVGEEKFEDATVAHYRVTTDAERYAAAQTQLSPARRDGLRAALTPGGSVSLTLDLWLNDRDQLVKLQRTGTGEIGRADDSVVYSEFAGPLSVQAPAEGDTVDAGTRSVSPLAR</sequence>
<evidence type="ECO:0008006" key="5">
    <source>
        <dbReference type="Google" id="ProtNLM"/>
    </source>
</evidence>
<evidence type="ECO:0000313" key="3">
    <source>
        <dbReference type="EMBL" id="MFC5885379.1"/>
    </source>
</evidence>
<gene>
    <name evidence="3" type="ORF">ACFP0N_10390</name>
</gene>
<evidence type="ECO:0000256" key="2">
    <source>
        <dbReference type="SAM" id="SignalP"/>
    </source>
</evidence>
<evidence type="ECO:0000256" key="1">
    <source>
        <dbReference type="SAM" id="MobiDB-lite"/>
    </source>
</evidence>
<name>A0ABW1EWS8_9ACTN</name>